<comment type="caution">
    <text evidence="10">The sequence shown here is derived from an EMBL/GenBank/DDBJ whole genome shotgun (WGS) entry which is preliminary data.</text>
</comment>
<organism evidence="10">
    <name type="scientific">Dictyoglomus thermophilum</name>
    <dbReference type="NCBI Taxonomy" id="14"/>
    <lineage>
        <taxon>Bacteria</taxon>
        <taxon>Pseudomonadati</taxon>
        <taxon>Dictyoglomota</taxon>
        <taxon>Dictyoglomia</taxon>
        <taxon>Dictyoglomales</taxon>
        <taxon>Dictyoglomaceae</taxon>
        <taxon>Dictyoglomus</taxon>
    </lineage>
</organism>
<comment type="pathway">
    <text evidence="7">Amino-acid biosynthesis; L-methionine biosynthesis via de novo pathway.</text>
</comment>
<dbReference type="PANTHER" id="PTHR45754:SF3">
    <property type="entry name" value="METHYLENETETRAHYDROFOLATE REDUCTASE (NADPH)"/>
    <property type="match status" value="1"/>
</dbReference>
<name>A0A7C3RI06_DICTH</name>
<evidence type="ECO:0000256" key="3">
    <source>
        <dbReference type="ARBA" id="ARBA00006743"/>
    </source>
</evidence>
<dbReference type="InterPro" id="IPR029041">
    <property type="entry name" value="FAD-linked_oxidoreductase-like"/>
</dbReference>
<reference evidence="10" key="1">
    <citation type="journal article" date="2020" name="mSystems">
        <title>Genome- and Community-Level Interaction Insights into Carbon Utilization and Element Cycling Functions of Hydrothermarchaeota in Hydrothermal Sediment.</title>
        <authorList>
            <person name="Zhou Z."/>
            <person name="Liu Y."/>
            <person name="Xu W."/>
            <person name="Pan J."/>
            <person name="Luo Z.H."/>
            <person name="Li M."/>
        </authorList>
    </citation>
    <scope>NUCLEOTIDE SEQUENCE [LARGE SCALE GENOMIC DNA]</scope>
    <source>
        <strain evidence="10">SpSt-81</strain>
    </source>
</reference>
<dbReference type="SUPFAM" id="SSF51730">
    <property type="entry name" value="FAD-linked oxidoreductase"/>
    <property type="match status" value="1"/>
</dbReference>
<dbReference type="GO" id="GO:0005829">
    <property type="term" value="C:cytosol"/>
    <property type="evidence" value="ECO:0007669"/>
    <property type="project" value="TreeGrafter"/>
</dbReference>
<keyword evidence="5 9" id="KW-0274">FAD</keyword>
<dbReference type="Gene3D" id="3.20.20.220">
    <property type="match status" value="1"/>
</dbReference>
<evidence type="ECO:0000256" key="1">
    <source>
        <dbReference type="ARBA" id="ARBA00001974"/>
    </source>
</evidence>
<evidence type="ECO:0000256" key="8">
    <source>
        <dbReference type="ARBA" id="ARBA00048628"/>
    </source>
</evidence>
<dbReference type="InterPro" id="IPR003171">
    <property type="entry name" value="Mehydrof_redctse-like"/>
</dbReference>
<evidence type="ECO:0000256" key="5">
    <source>
        <dbReference type="ARBA" id="ARBA00022827"/>
    </source>
</evidence>
<dbReference type="Pfam" id="PF02219">
    <property type="entry name" value="MTHFR"/>
    <property type="match status" value="1"/>
</dbReference>
<dbReference type="AlphaFoldDB" id="A0A7C3RI06"/>
<comment type="cofactor">
    <cofactor evidence="1 9">
        <name>FAD</name>
        <dbReference type="ChEBI" id="CHEBI:57692"/>
    </cofactor>
</comment>
<comment type="catalytic activity">
    <reaction evidence="8">
        <text>(6S)-5-methyl-5,6,7,8-tetrahydrofolate + NAD(+) = (6R)-5,10-methylene-5,6,7,8-tetrahydrofolate + NADH + H(+)</text>
        <dbReference type="Rhea" id="RHEA:19821"/>
        <dbReference type="ChEBI" id="CHEBI:15378"/>
        <dbReference type="ChEBI" id="CHEBI:15636"/>
        <dbReference type="ChEBI" id="CHEBI:18608"/>
        <dbReference type="ChEBI" id="CHEBI:57540"/>
        <dbReference type="ChEBI" id="CHEBI:57945"/>
        <dbReference type="EC" id="1.5.1.54"/>
    </reaction>
    <physiologicalReaction direction="right-to-left" evidence="8">
        <dbReference type="Rhea" id="RHEA:19823"/>
    </physiologicalReaction>
</comment>
<dbReference type="CDD" id="cd00537">
    <property type="entry name" value="MTHFR"/>
    <property type="match status" value="1"/>
</dbReference>
<accession>A0A7C3RI06</accession>
<protein>
    <recommendedName>
        <fullName evidence="9">Methylenetetrahydrofolate reductase</fullName>
    </recommendedName>
</protein>
<evidence type="ECO:0000256" key="9">
    <source>
        <dbReference type="RuleBase" id="RU003862"/>
    </source>
</evidence>
<dbReference type="GO" id="GO:0106312">
    <property type="term" value="F:methylenetetrahydrofolate reductase (NADH) activity"/>
    <property type="evidence" value="ECO:0007669"/>
    <property type="project" value="UniProtKB-EC"/>
</dbReference>
<evidence type="ECO:0000256" key="6">
    <source>
        <dbReference type="ARBA" id="ARBA00023002"/>
    </source>
</evidence>
<dbReference type="PANTHER" id="PTHR45754">
    <property type="entry name" value="METHYLENETETRAHYDROFOLATE REDUCTASE"/>
    <property type="match status" value="1"/>
</dbReference>
<gene>
    <name evidence="10" type="ORF">ENW00_04045</name>
</gene>
<keyword evidence="4 9" id="KW-0285">Flavoprotein</keyword>
<proteinExistence type="inferred from homology"/>
<comment type="pathway">
    <text evidence="2 9">One-carbon metabolism; tetrahydrofolate interconversion.</text>
</comment>
<dbReference type="GO" id="GO:0009086">
    <property type="term" value="P:methionine biosynthetic process"/>
    <property type="evidence" value="ECO:0007669"/>
    <property type="project" value="TreeGrafter"/>
</dbReference>
<evidence type="ECO:0000313" key="10">
    <source>
        <dbReference type="EMBL" id="HFX13318.1"/>
    </source>
</evidence>
<evidence type="ECO:0000256" key="7">
    <source>
        <dbReference type="ARBA" id="ARBA00034478"/>
    </source>
</evidence>
<comment type="similarity">
    <text evidence="3 9">Belongs to the methylenetetrahydrofolate reductase family.</text>
</comment>
<evidence type="ECO:0000256" key="4">
    <source>
        <dbReference type="ARBA" id="ARBA00022630"/>
    </source>
</evidence>
<keyword evidence="6 9" id="KW-0560">Oxidoreductase</keyword>
<dbReference type="UniPathway" id="UPA00193"/>
<dbReference type="GO" id="GO:0035999">
    <property type="term" value="P:tetrahydrofolate interconversion"/>
    <property type="evidence" value="ECO:0007669"/>
    <property type="project" value="UniProtKB-UniPathway"/>
</dbReference>
<sequence length="288" mass="32093">MNFEEKLKSGKFIITAEVSPPRGVDVSSFVSKTLMLKDRVDAVNVTDFQNVGVRITSLVGSYLLLKEGIEPIFQITARDRNRVAISGELLSAYTLGIKNVLVLTGDYTTTGISKSAKPVFDLDAVNILKIAKMLESGEDFAGKKLNKSPNFFLGAVFNPNLTPLDIEILKMKKKILAGAEFFQTQLVFDLSIMERVREKVGSGVKIIVGVTIFKSLEMIDYMINNVPGIKIPRYILEKFERKDNIKNIGIELCVDLCSKIKESKLVNGVHFLASKPSDIIEVMNILRW</sequence>
<dbReference type="EMBL" id="DTIN01000014">
    <property type="protein sequence ID" value="HFX13318.1"/>
    <property type="molecule type" value="Genomic_DNA"/>
</dbReference>
<dbReference type="GO" id="GO:0071949">
    <property type="term" value="F:FAD binding"/>
    <property type="evidence" value="ECO:0007669"/>
    <property type="project" value="TreeGrafter"/>
</dbReference>
<evidence type="ECO:0000256" key="2">
    <source>
        <dbReference type="ARBA" id="ARBA00004777"/>
    </source>
</evidence>